<keyword evidence="3" id="KW-1185">Reference proteome</keyword>
<feature type="compositionally biased region" description="Basic and acidic residues" evidence="1">
    <location>
        <begin position="118"/>
        <end position="136"/>
    </location>
</feature>
<proteinExistence type="predicted"/>
<organism evidence="2 3">
    <name type="scientific">Cichlidogyrus casuarinus</name>
    <dbReference type="NCBI Taxonomy" id="1844966"/>
    <lineage>
        <taxon>Eukaryota</taxon>
        <taxon>Metazoa</taxon>
        <taxon>Spiralia</taxon>
        <taxon>Lophotrochozoa</taxon>
        <taxon>Platyhelminthes</taxon>
        <taxon>Monogenea</taxon>
        <taxon>Monopisthocotylea</taxon>
        <taxon>Dactylogyridea</taxon>
        <taxon>Ancyrocephalidae</taxon>
        <taxon>Cichlidogyrus</taxon>
    </lineage>
</organism>
<dbReference type="AlphaFoldDB" id="A0ABD2Q6T8"/>
<evidence type="ECO:0000256" key="1">
    <source>
        <dbReference type="SAM" id="MobiDB-lite"/>
    </source>
</evidence>
<dbReference type="Proteomes" id="UP001626550">
    <property type="component" value="Unassembled WGS sequence"/>
</dbReference>
<dbReference type="EMBL" id="JBJKFK010000863">
    <property type="protein sequence ID" value="KAL3314947.1"/>
    <property type="molecule type" value="Genomic_DNA"/>
</dbReference>
<comment type="caution">
    <text evidence="2">The sequence shown here is derived from an EMBL/GenBank/DDBJ whole genome shotgun (WGS) entry which is preliminary data.</text>
</comment>
<protein>
    <submittedName>
        <fullName evidence="2">Uncharacterized protein</fullName>
    </submittedName>
</protein>
<evidence type="ECO:0000313" key="3">
    <source>
        <dbReference type="Proteomes" id="UP001626550"/>
    </source>
</evidence>
<name>A0ABD2Q6T8_9PLAT</name>
<feature type="compositionally biased region" description="Basic residues" evidence="1">
    <location>
        <begin position="166"/>
        <end position="175"/>
    </location>
</feature>
<gene>
    <name evidence="2" type="ORF">Ciccas_006417</name>
</gene>
<feature type="compositionally biased region" description="Basic and acidic residues" evidence="1">
    <location>
        <begin position="57"/>
        <end position="109"/>
    </location>
</feature>
<feature type="region of interest" description="Disordered" evidence="1">
    <location>
        <begin position="50"/>
        <end position="188"/>
    </location>
</feature>
<reference evidence="2 3" key="1">
    <citation type="submission" date="2024-11" db="EMBL/GenBank/DDBJ databases">
        <title>Adaptive evolution of stress response genes in parasites aligns with host niche diversity.</title>
        <authorList>
            <person name="Hahn C."/>
            <person name="Resl P."/>
        </authorList>
    </citation>
    <scope>NUCLEOTIDE SEQUENCE [LARGE SCALE GENOMIC DNA]</scope>
    <source>
        <strain evidence="2">EGGRZ-B1_66</strain>
        <tissue evidence="2">Body</tissue>
    </source>
</reference>
<sequence length="402" mass="47045">MKLLTYAAEKPGRMFEDKVKKKTKKLAKKGMKMFNETQDGQELQAIMKTEKKKAMRQVKDKLKAEKKERKDSERMEKMKEKAIEKAEKKVQRASSKIEKRESKKIEKQNRKASKQAKKSKDKERKTSSSKKFDKMHEKQKRLISSEADDDDSMSSSQEEEQIKLINSRKPRKHSKKENPVPAINLPSNPEQPPQFALRTEPLVQAVLPKQVAVPIEKPQEQSLEPGFDKTSMDLLMFLVRMMFLQNNLNTSFQLAQCLPKMHNCSYQQPRIRICRRGRSKPNLKCAGKKRTCSECIEKSSRREASNESRIHCFKLYLDRDMKDDNTHKYNHYRDVFDTYASDIDSDSSLTHKRRSYSTRSIKTEIISCKDIPSPVVYDTNMQERPTKEIVEQILRDWKDNSS</sequence>
<accession>A0ABD2Q6T8</accession>
<evidence type="ECO:0000313" key="2">
    <source>
        <dbReference type="EMBL" id="KAL3314947.1"/>
    </source>
</evidence>